<comment type="caution">
    <text evidence="6">The sequence shown here is derived from an EMBL/GenBank/DDBJ whole genome shotgun (WGS) entry which is preliminary data.</text>
</comment>
<name>A0AAD8NX09_TARER</name>
<evidence type="ECO:0000256" key="4">
    <source>
        <dbReference type="ARBA" id="ARBA00023242"/>
    </source>
</evidence>
<accession>A0AAD8NX09</accession>
<evidence type="ECO:0000256" key="5">
    <source>
        <dbReference type="SAM" id="SignalP"/>
    </source>
</evidence>
<feature type="chain" id="PRO_5042255453" evidence="5">
    <location>
        <begin position="17"/>
        <end position="69"/>
    </location>
</feature>
<feature type="signal peptide" evidence="5">
    <location>
        <begin position="1"/>
        <end position="16"/>
    </location>
</feature>
<dbReference type="AlphaFoldDB" id="A0AAD8NX09"/>
<keyword evidence="4" id="KW-0539">Nucleus</keyword>
<protein>
    <submittedName>
        <fullName evidence="6">Uncharacterized protein</fullName>
    </submittedName>
</protein>
<evidence type="ECO:0000256" key="3">
    <source>
        <dbReference type="ARBA" id="ARBA00023125"/>
    </source>
</evidence>
<dbReference type="InterPro" id="IPR036910">
    <property type="entry name" value="HMG_box_dom_sf"/>
</dbReference>
<dbReference type="SUPFAM" id="SSF47095">
    <property type="entry name" value="HMG-box"/>
    <property type="match status" value="1"/>
</dbReference>
<comment type="similarity">
    <text evidence="2">Belongs to the HMGB family.</text>
</comment>
<dbReference type="Gene3D" id="1.10.30.10">
    <property type="entry name" value="High mobility group box domain"/>
    <property type="match status" value="1"/>
</dbReference>
<keyword evidence="7" id="KW-1185">Reference proteome</keyword>
<dbReference type="GO" id="GO:0003677">
    <property type="term" value="F:DNA binding"/>
    <property type="evidence" value="ECO:0007669"/>
    <property type="project" value="UniProtKB-KW"/>
</dbReference>
<reference evidence="6" key="1">
    <citation type="journal article" date="2023" name="bioRxiv">
        <title>Improved chromosome-level genome assembly for marigold (Tagetes erecta).</title>
        <authorList>
            <person name="Jiang F."/>
            <person name="Yuan L."/>
            <person name="Wang S."/>
            <person name="Wang H."/>
            <person name="Xu D."/>
            <person name="Wang A."/>
            <person name="Fan W."/>
        </authorList>
    </citation>
    <scope>NUCLEOTIDE SEQUENCE</scope>
    <source>
        <strain evidence="6">WSJ</strain>
        <tissue evidence="6">Leaf</tissue>
    </source>
</reference>
<gene>
    <name evidence="6" type="ORF">QVD17_19153</name>
</gene>
<comment type="subcellular location">
    <subcellularLocation>
        <location evidence="1">Nucleus</location>
    </subcellularLocation>
</comment>
<evidence type="ECO:0000256" key="1">
    <source>
        <dbReference type="ARBA" id="ARBA00004123"/>
    </source>
</evidence>
<dbReference type="Proteomes" id="UP001229421">
    <property type="component" value="Unassembled WGS sequence"/>
</dbReference>
<keyword evidence="3" id="KW-0238">DNA-binding</keyword>
<organism evidence="6 7">
    <name type="scientific">Tagetes erecta</name>
    <name type="common">African marigold</name>
    <dbReference type="NCBI Taxonomy" id="13708"/>
    <lineage>
        <taxon>Eukaryota</taxon>
        <taxon>Viridiplantae</taxon>
        <taxon>Streptophyta</taxon>
        <taxon>Embryophyta</taxon>
        <taxon>Tracheophyta</taxon>
        <taxon>Spermatophyta</taxon>
        <taxon>Magnoliopsida</taxon>
        <taxon>eudicotyledons</taxon>
        <taxon>Gunneridae</taxon>
        <taxon>Pentapetalae</taxon>
        <taxon>asterids</taxon>
        <taxon>campanulids</taxon>
        <taxon>Asterales</taxon>
        <taxon>Asteraceae</taxon>
        <taxon>Asteroideae</taxon>
        <taxon>Heliantheae alliance</taxon>
        <taxon>Tageteae</taxon>
        <taxon>Tagetes</taxon>
    </lineage>
</organism>
<keyword evidence="5" id="KW-0732">Signal</keyword>
<dbReference type="GO" id="GO:0005634">
    <property type="term" value="C:nucleus"/>
    <property type="evidence" value="ECO:0007669"/>
    <property type="project" value="UniProtKB-SubCell"/>
</dbReference>
<evidence type="ECO:0000313" key="7">
    <source>
        <dbReference type="Proteomes" id="UP001229421"/>
    </source>
</evidence>
<dbReference type="EMBL" id="JAUHHV010000005">
    <property type="protein sequence ID" value="KAK1423844.1"/>
    <property type="molecule type" value="Genomic_DNA"/>
</dbReference>
<sequence>MISLMILFLIQHVGKAGSDKLKSMAAAEKTPYVAKAENRKSEYDKTLKAYDKKLDDGKTTKKRNQTMKK</sequence>
<dbReference type="PANTHER" id="PTHR46261:SF35">
    <property type="entry name" value="HIGH MOBILITY GROUP B PROTEIN 4-RELATED"/>
    <property type="match status" value="1"/>
</dbReference>
<dbReference type="PANTHER" id="PTHR46261">
    <property type="entry name" value="HIGH MOBILITY GROUP B PROTEIN 4-RELATED"/>
    <property type="match status" value="1"/>
</dbReference>
<dbReference type="InterPro" id="IPR031061">
    <property type="entry name" value="HMGB_plant"/>
</dbReference>
<evidence type="ECO:0000313" key="6">
    <source>
        <dbReference type="EMBL" id="KAK1423844.1"/>
    </source>
</evidence>
<evidence type="ECO:0000256" key="2">
    <source>
        <dbReference type="ARBA" id="ARBA00008774"/>
    </source>
</evidence>
<proteinExistence type="inferred from homology"/>